<gene>
    <name evidence="1" type="ORF">ANN_14118</name>
</gene>
<accession>A0ABQ8SVF0</accession>
<comment type="caution">
    <text evidence="1">The sequence shown here is derived from an EMBL/GenBank/DDBJ whole genome shotgun (WGS) entry which is preliminary data.</text>
</comment>
<proteinExistence type="predicted"/>
<evidence type="ECO:0000313" key="1">
    <source>
        <dbReference type="EMBL" id="KAJ4438179.1"/>
    </source>
</evidence>
<dbReference type="PANTHER" id="PTHR47326:SF1">
    <property type="entry name" value="HTH PSQ-TYPE DOMAIN-CONTAINING PROTEIN"/>
    <property type="match status" value="1"/>
</dbReference>
<dbReference type="EMBL" id="JAJSOF020000019">
    <property type="protein sequence ID" value="KAJ4438179.1"/>
    <property type="molecule type" value="Genomic_DNA"/>
</dbReference>
<organism evidence="1 2">
    <name type="scientific">Periplaneta americana</name>
    <name type="common">American cockroach</name>
    <name type="synonym">Blatta americana</name>
    <dbReference type="NCBI Taxonomy" id="6978"/>
    <lineage>
        <taxon>Eukaryota</taxon>
        <taxon>Metazoa</taxon>
        <taxon>Ecdysozoa</taxon>
        <taxon>Arthropoda</taxon>
        <taxon>Hexapoda</taxon>
        <taxon>Insecta</taxon>
        <taxon>Pterygota</taxon>
        <taxon>Neoptera</taxon>
        <taxon>Polyneoptera</taxon>
        <taxon>Dictyoptera</taxon>
        <taxon>Blattodea</taxon>
        <taxon>Blattoidea</taxon>
        <taxon>Blattidae</taxon>
        <taxon>Blattinae</taxon>
        <taxon>Periplaneta</taxon>
    </lineage>
</organism>
<sequence length="188" mass="20988">MALLTTFFLPELARHNGNIETLWFQQSHDTYGTFFNEHGACCFPRRLLSMFVDSQWSSVSPDLTAPDFFLWGYLKAKVYARRLSDINSLKNAIREEIACVTPDTLQRVITSVQQCTDVNGRHLKDVIKKKIRLKITVMPSLNLTAPSSETSQYQSTMKEPVHTCGVTARLAAKPGGPSSIPGRGKLLG</sequence>
<dbReference type="PANTHER" id="PTHR47326">
    <property type="entry name" value="TRANSPOSABLE ELEMENT TC3 TRANSPOSASE-LIKE PROTEIN"/>
    <property type="match status" value="1"/>
</dbReference>
<dbReference type="Proteomes" id="UP001148838">
    <property type="component" value="Unassembled WGS sequence"/>
</dbReference>
<protein>
    <submittedName>
        <fullName evidence="1">Uncharacterized protein</fullName>
    </submittedName>
</protein>
<name>A0ABQ8SVF0_PERAM</name>
<reference evidence="1 2" key="1">
    <citation type="journal article" date="2022" name="Allergy">
        <title>Genome assembly and annotation of Periplaneta americana reveal a comprehensive cockroach allergen profile.</title>
        <authorList>
            <person name="Wang L."/>
            <person name="Xiong Q."/>
            <person name="Saelim N."/>
            <person name="Wang L."/>
            <person name="Nong W."/>
            <person name="Wan A.T."/>
            <person name="Shi M."/>
            <person name="Liu X."/>
            <person name="Cao Q."/>
            <person name="Hui J.H.L."/>
            <person name="Sookrung N."/>
            <person name="Leung T.F."/>
            <person name="Tungtrongchitr A."/>
            <person name="Tsui S.K.W."/>
        </authorList>
    </citation>
    <scope>NUCLEOTIDE SEQUENCE [LARGE SCALE GENOMIC DNA]</scope>
    <source>
        <strain evidence="1">PWHHKU_190912</strain>
    </source>
</reference>
<dbReference type="Gene3D" id="3.30.420.10">
    <property type="entry name" value="Ribonuclease H-like superfamily/Ribonuclease H"/>
    <property type="match status" value="1"/>
</dbReference>
<keyword evidence="2" id="KW-1185">Reference proteome</keyword>
<dbReference type="InterPro" id="IPR036397">
    <property type="entry name" value="RNaseH_sf"/>
</dbReference>
<evidence type="ECO:0000313" key="2">
    <source>
        <dbReference type="Proteomes" id="UP001148838"/>
    </source>
</evidence>